<evidence type="ECO:0000313" key="2">
    <source>
        <dbReference type="EMBL" id="MDQ0104012.1"/>
    </source>
</evidence>
<organism evidence="2 3">
    <name type="scientific">Paenarthrobacter nicotinovorans</name>
    <name type="common">Arthrobacter nicotinovorans</name>
    <dbReference type="NCBI Taxonomy" id="29320"/>
    <lineage>
        <taxon>Bacteria</taxon>
        <taxon>Bacillati</taxon>
        <taxon>Actinomycetota</taxon>
        <taxon>Actinomycetes</taxon>
        <taxon>Micrococcales</taxon>
        <taxon>Micrococcaceae</taxon>
        <taxon>Paenarthrobacter</taxon>
    </lineage>
</organism>
<evidence type="ECO:0000259" key="1">
    <source>
        <dbReference type="Pfam" id="PF13333"/>
    </source>
</evidence>
<accession>A0ABT9TTZ4</accession>
<keyword evidence="3" id="KW-1185">Reference proteome</keyword>
<dbReference type="Pfam" id="PF13333">
    <property type="entry name" value="rve_2"/>
    <property type="match status" value="1"/>
</dbReference>
<feature type="domain" description="Integrase catalytic" evidence="1">
    <location>
        <begin position="2"/>
        <end position="55"/>
    </location>
</feature>
<protein>
    <submittedName>
        <fullName evidence="2">Transposase InsO family protein</fullName>
    </submittedName>
</protein>
<reference evidence="2 3" key="1">
    <citation type="submission" date="2023-07" db="EMBL/GenBank/DDBJ databases">
        <title>Sorghum-associated microbial communities from plants grown in Nebraska, USA.</title>
        <authorList>
            <person name="Schachtman D."/>
        </authorList>
    </citation>
    <scope>NUCLEOTIDE SEQUENCE [LARGE SCALE GENOMIC DNA]</scope>
    <source>
        <strain evidence="2 3">CC523</strain>
    </source>
</reference>
<dbReference type="EMBL" id="JAUSSW010000013">
    <property type="protein sequence ID" value="MDQ0104012.1"/>
    <property type="molecule type" value="Genomic_DNA"/>
</dbReference>
<gene>
    <name evidence="2" type="ORF">J2T10_003685</name>
</gene>
<evidence type="ECO:0000313" key="3">
    <source>
        <dbReference type="Proteomes" id="UP001244563"/>
    </source>
</evidence>
<proteinExistence type="predicted"/>
<dbReference type="InterPro" id="IPR001584">
    <property type="entry name" value="Integrase_cat-core"/>
</dbReference>
<dbReference type="Proteomes" id="UP001244563">
    <property type="component" value="Unassembled WGS sequence"/>
</dbReference>
<name>A0ABT9TTZ4_PAENI</name>
<sequence length="64" mass="7804">MESFFSLLQKNVLDRQRWLTRQELRLAITTWIERTYHRRGRQRRLGKLTPIEYETINRTALTAA</sequence>
<comment type="caution">
    <text evidence="2">The sequence shown here is derived from an EMBL/GenBank/DDBJ whole genome shotgun (WGS) entry which is preliminary data.</text>
</comment>